<organism evidence="3 4">
    <name type="scientific">Shewanella nanhaiensis</name>
    <dbReference type="NCBI Taxonomy" id="2864872"/>
    <lineage>
        <taxon>Bacteria</taxon>
        <taxon>Pseudomonadati</taxon>
        <taxon>Pseudomonadota</taxon>
        <taxon>Gammaproteobacteria</taxon>
        <taxon>Alteromonadales</taxon>
        <taxon>Shewanellaceae</taxon>
        <taxon>Shewanella</taxon>
    </lineage>
</organism>
<dbReference type="PRINTS" id="PR00081">
    <property type="entry name" value="GDHRDH"/>
</dbReference>
<dbReference type="Pfam" id="PF13561">
    <property type="entry name" value="adh_short_C2"/>
    <property type="match status" value="1"/>
</dbReference>
<evidence type="ECO:0000256" key="2">
    <source>
        <dbReference type="ARBA" id="ARBA00023002"/>
    </source>
</evidence>
<dbReference type="InterPro" id="IPR036291">
    <property type="entry name" value="NAD(P)-bd_dom_sf"/>
</dbReference>
<dbReference type="PANTHER" id="PTHR43639:SF1">
    <property type="entry name" value="SHORT-CHAIN DEHYDROGENASE_REDUCTASE FAMILY PROTEIN"/>
    <property type="match status" value="1"/>
</dbReference>
<keyword evidence="4" id="KW-1185">Reference proteome</keyword>
<accession>A0ABS7E8I7</accession>
<dbReference type="EMBL" id="JAHZST010000019">
    <property type="protein sequence ID" value="MBW8186003.1"/>
    <property type="molecule type" value="Genomic_DNA"/>
</dbReference>
<reference evidence="3 4" key="1">
    <citation type="submission" date="2021-07" db="EMBL/GenBank/DDBJ databases">
        <title>Shewanella sp. nov, isolated from SCS.</title>
        <authorList>
            <person name="Cao W.R."/>
        </authorList>
    </citation>
    <scope>NUCLEOTIDE SEQUENCE [LARGE SCALE GENOMIC DNA]</scope>
    <source>
        <strain evidence="3 4">NR704-98</strain>
    </source>
</reference>
<dbReference type="Proteomes" id="UP001195963">
    <property type="component" value="Unassembled WGS sequence"/>
</dbReference>
<dbReference type="SUPFAM" id="SSF51735">
    <property type="entry name" value="NAD(P)-binding Rossmann-fold domains"/>
    <property type="match status" value="1"/>
</dbReference>
<dbReference type="PANTHER" id="PTHR43639">
    <property type="entry name" value="OXIDOREDUCTASE, SHORT-CHAIN DEHYDROGENASE/REDUCTASE FAMILY (AFU_ORTHOLOGUE AFUA_5G02870)"/>
    <property type="match status" value="1"/>
</dbReference>
<dbReference type="InterPro" id="IPR002347">
    <property type="entry name" value="SDR_fam"/>
</dbReference>
<comment type="similarity">
    <text evidence="1">Belongs to the short-chain dehydrogenases/reductases (SDR) family.</text>
</comment>
<evidence type="ECO:0000256" key="1">
    <source>
        <dbReference type="ARBA" id="ARBA00006484"/>
    </source>
</evidence>
<keyword evidence="2" id="KW-0560">Oxidoreductase</keyword>
<evidence type="ECO:0000313" key="3">
    <source>
        <dbReference type="EMBL" id="MBW8186003.1"/>
    </source>
</evidence>
<dbReference type="Gene3D" id="3.40.50.720">
    <property type="entry name" value="NAD(P)-binding Rossmann-like Domain"/>
    <property type="match status" value="1"/>
</dbReference>
<gene>
    <name evidence="3" type="ORF">K0625_20420</name>
</gene>
<dbReference type="PRINTS" id="PR00080">
    <property type="entry name" value="SDRFAMILY"/>
</dbReference>
<sequence length="255" mass="27930">MTISQLDYRLGGRGVFITGGASGIGAALVRAFVEQGANVTFVDTNHDAGEALLQGLDINQGQQVAFHLLDVTDTKQLQQMITEQDKKLGQLDILINNVGNDSRHDADGVDEHEWKRCMAINLDSAFFASQAAYLVMKPRKQGVIINFSSNMAYIGERNMAGYITAKAGIAGMTKALAKDYGESRVRVNAIVPGWVATQRQLEQWLSPEQEQQLMEKVAIQKRITPEDIAKLALFLTSEDSELITGQCMVIDGGRV</sequence>
<protein>
    <submittedName>
        <fullName evidence="3">SDR family oxidoreductase</fullName>
    </submittedName>
</protein>
<dbReference type="RefSeq" id="WP_220111347.1">
    <property type="nucleotide sequence ID" value="NZ_JAHZST010000019.1"/>
</dbReference>
<proteinExistence type="inferred from homology"/>
<dbReference type="CDD" id="cd05233">
    <property type="entry name" value="SDR_c"/>
    <property type="match status" value="1"/>
</dbReference>
<evidence type="ECO:0000313" key="4">
    <source>
        <dbReference type="Proteomes" id="UP001195963"/>
    </source>
</evidence>
<comment type="caution">
    <text evidence="3">The sequence shown here is derived from an EMBL/GenBank/DDBJ whole genome shotgun (WGS) entry which is preliminary data.</text>
</comment>
<name>A0ABS7E8I7_9GAMM</name>